<dbReference type="Gene3D" id="3.40.50.1860">
    <property type="match status" value="2"/>
</dbReference>
<dbReference type="Proteomes" id="UP000794436">
    <property type="component" value="Unassembled WGS sequence"/>
</dbReference>
<dbReference type="InterPro" id="IPR001920">
    <property type="entry name" value="Asp/Glu_race"/>
</dbReference>
<comment type="caution">
    <text evidence="2">The sequence shown here is derived from an EMBL/GenBank/DDBJ whole genome shotgun (WGS) entry which is preliminary data.</text>
</comment>
<sequence>MIGICGGVGPAAGILFHQTILQHTESHGIDQGHLNVCHFSRSADITNRQHFLAQLKLKEASSSNGGEDRVDESLENPACGMARTFDMLYKTAQAANAPVVAGIPCITFHADPIWNEFRRLVKWEDGTGQCYTDTRLRCLHLLHETAKFLADVAPTCRRIGIMCTDGTRGARVFNDLFEPLGYEVLEVPDDVQVELHDTIQNPEWGIKNTAMALDPCCITNFHRYARMLINAGADVLILGCSEIPFAFGGATSFEGTLLIDPLVALARALIREVDPSRLKPLYLNGKRHP</sequence>
<dbReference type="EMBL" id="SPLM01000074">
    <property type="protein sequence ID" value="TMW62073.1"/>
    <property type="molecule type" value="Genomic_DNA"/>
</dbReference>
<gene>
    <name evidence="2" type="ORF">Poli38472_009566</name>
</gene>
<keyword evidence="1" id="KW-0413">Isomerase</keyword>
<proteinExistence type="predicted"/>
<dbReference type="OrthoDB" id="187836at2759"/>
<evidence type="ECO:0000313" key="3">
    <source>
        <dbReference type="Proteomes" id="UP000794436"/>
    </source>
</evidence>
<dbReference type="SUPFAM" id="SSF53681">
    <property type="entry name" value="Aspartate/glutamate racemase"/>
    <property type="match status" value="1"/>
</dbReference>
<dbReference type="GO" id="GO:0016855">
    <property type="term" value="F:racemase and epimerase activity, acting on amino acids and derivatives"/>
    <property type="evidence" value="ECO:0007669"/>
    <property type="project" value="InterPro"/>
</dbReference>
<keyword evidence="3" id="KW-1185">Reference proteome</keyword>
<dbReference type="PANTHER" id="PTHR21198">
    <property type="entry name" value="GLUTAMATE RACEMASE"/>
    <property type="match status" value="1"/>
</dbReference>
<dbReference type="PANTHER" id="PTHR21198:SF3">
    <property type="entry name" value="GLUTAMATE RACEMASE"/>
    <property type="match status" value="1"/>
</dbReference>
<organism evidence="2 3">
    <name type="scientific">Pythium oligandrum</name>
    <name type="common">Mycoparasitic fungus</name>
    <dbReference type="NCBI Taxonomy" id="41045"/>
    <lineage>
        <taxon>Eukaryota</taxon>
        <taxon>Sar</taxon>
        <taxon>Stramenopiles</taxon>
        <taxon>Oomycota</taxon>
        <taxon>Peronosporomycetes</taxon>
        <taxon>Pythiales</taxon>
        <taxon>Pythiaceae</taxon>
        <taxon>Pythium</taxon>
    </lineage>
</organism>
<accession>A0A8K1CFH6</accession>
<protein>
    <recommendedName>
        <fullName evidence="4">Aspartate racemase</fullName>
    </recommendedName>
</protein>
<evidence type="ECO:0008006" key="4">
    <source>
        <dbReference type="Google" id="ProtNLM"/>
    </source>
</evidence>
<reference evidence="2" key="1">
    <citation type="submission" date="2019-03" db="EMBL/GenBank/DDBJ databases">
        <title>Long read genome sequence of the mycoparasitic Pythium oligandrum ATCC 38472 isolated from sugarbeet rhizosphere.</title>
        <authorList>
            <person name="Gaulin E."/>
        </authorList>
    </citation>
    <scope>NUCLEOTIDE SEQUENCE</scope>
    <source>
        <strain evidence="2">ATCC 38472_TT</strain>
    </source>
</reference>
<evidence type="ECO:0000313" key="2">
    <source>
        <dbReference type="EMBL" id="TMW62073.1"/>
    </source>
</evidence>
<dbReference type="AlphaFoldDB" id="A0A8K1CFH6"/>
<name>A0A8K1CFH6_PYTOL</name>
<evidence type="ECO:0000256" key="1">
    <source>
        <dbReference type="ARBA" id="ARBA00023235"/>
    </source>
</evidence>